<evidence type="ECO:0000256" key="9">
    <source>
        <dbReference type="HAMAP-Rule" id="MF_01987"/>
    </source>
</evidence>
<dbReference type="PRINTS" id="PR00990">
    <property type="entry name" value="RIBOKINASE"/>
</dbReference>
<dbReference type="Proteomes" id="UP000649604">
    <property type="component" value="Unassembled WGS sequence"/>
</dbReference>
<dbReference type="InterPro" id="IPR011877">
    <property type="entry name" value="Ribokinase"/>
</dbReference>
<evidence type="ECO:0000256" key="1">
    <source>
        <dbReference type="ARBA" id="ARBA00022679"/>
    </source>
</evidence>
<feature type="binding site" evidence="9">
    <location>
        <begin position="42"/>
        <end position="46"/>
    </location>
    <ligand>
        <name>substrate</name>
    </ligand>
</feature>
<gene>
    <name evidence="9" type="primary">rbsK</name>
    <name evidence="11" type="ORF">GF339_18075</name>
</gene>
<evidence type="ECO:0000313" key="11">
    <source>
        <dbReference type="EMBL" id="MBD3326497.1"/>
    </source>
</evidence>
<feature type="binding site" evidence="9">
    <location>
        <position position="257"/>
    </location>
    <ligand>
        <name>K(+)</name>
        <dbReference type="ChEBI" id="CHEBI:29103"/>
    </ligand>
</feature>
<feature type="binding site" evidence="9">
    <location>
        <position position="143"/>
    </location>
    <ligand>
        <name>substrate</name>
    </ligand>
</feature>
<evidence type="ECO:0000313" key="12">
    <source>
        <dbReference type="Proteomes" id="UP000649604"/>
    </source>
</evidence>
<feature type="binding site" evidence="9">
    <location>
        <begin position="14"/>
        <end position="16"/>
    </location>
    <ligand>
        <name>substrate</name>
    </ligand>
</feature>
<dbReference type="PANTHER" id="PTHR10584:SF166">
    <property type="entry name" value="RIBOKINASE"/>
    <property type="match status" value="1"/>
</dbReference>
<feature type="active site" description="Proton acceptor" evidence="9">
    <location>
        <position position="263"/>
    </location>
</feature>
<keyword evidence="6 9" id="KW-0460">Magnesium</keyword>
<keyword evidence="3 9" id="KW-0547">Nucleotide-binding</keyword>
<comment type="cofactor">
    <cofactor evidence="9">
        <name>Mg(2+)</name>
        <dbReference type="ChEBI" id="CHEBI:18420"/>
    </cofactor>
    <text evidence="9">Requires a divalent cation, most likely magnesium in vivo, as an electrophilic catalyst to aid phosphoryl group transfer. It is the chelate of the metal and the nucleotide that is the actual substrate.</text>
</comment>
<accession>A0A9D5JZ69</accession>
<dbReference type="Gene3D" id="3.40.1190.20">
    <property type="match status" value="1"/>
</dbReference>
<protein>
    <recommendedName>
        <fullName evidence="9">Ribokinase</fullName>
        <shortName evidence="9">RK</shortName>
        <ecNumber evidence="9">2.7.1.15</ecNumber>
    </recommendedName>
</protein>
<comment type="pathway">
    <text evidence="9">Carbohydrate metabolism; D-ribose degradation; D-ribose 5-phosphate from beta-D-ribopyranose: step 2/2.</text>
</comment>
<feature type="binding site" evidence="9">
    <location>
        <begin position="262"/>
        <end position="263"/>
    </location>
    <ligand>
        <name>ATP</name>
        <dbReference type="ChEBI" id="CHEBI:30616"/>
    </ligand>
</feature>
<keyword evidence="7 9" id="KW-0630">Potassium</keyword>
<evidence type="ECO:0000256" key="4">
    <source>
        <dbReference type="ARBA" id="ARBA00022777"/>
    </source>
</evidence>
<keyword evidence="9" id="KW-0963">Cytoplasm</keyword>
<name>A0A9D5JZ69_9BACT</name>
<dbReference type="GO" id="GO:0004747">
    <property type="term" value="F:ribokinase activity"/>
    <property type="evidence" value="ECO:0007669"/>
    <property type="project" value="UniProtKB-UniRule"/>
</dbReference>
<sequence>MEKRPHIVVIGSANIDLIMKTETIPQAGQIYTDGVFATACGGKGANQAVALARLDAHVEFIGRIGQDPFGDILRQNLEHEGVLTTHLIADHEVHTGTVSILINAQGDNAMVADYGSNLRLCPEDIDNIADVIRQADLVLLQCEVPEPPNIRASALAQDAGVPVIMNPASIVPSNLEMLRGISLITPNLGEAEALAALAGTQFPAAMNPVEKAEQAARVLRDAAGIERIIVTLGSQGAVYVDAQGSQAFEAFPITQVDVTGAGDCFTATIAYGMATGYPRDEAVTFASAAAALAVSRLGAQPSFPTSKEVQAFLETQTNPSKATPSED</sequence>
<keyword evidence="2 9" id="KW-0479">Metal-binding</keyword>
<feature type="binding site" evidence="9">
    <location>
        <position position="302"/>
    </location>
    <ligand>
        <name>K(+)</name>
        <dbReference type="ChEBI" id="CHEBI:29103"/>
    </ligand>
</feature>
<evidence type="ECO:0000256" key="2">
    <source>
        <dbReference type="ARBA" id="ARBA00022723"/>
    </source>
</evidence>
<dbReference type="PANTHER" id="PTHR10584">
    <property type="entry name" value="SUGAR KINASE"/>
    <property type="match status" value="1"/>
</dbReference>
<feature type="binding site" evidence="9">
    <location>
        <begin position="231"/>
        <end position="236"/>
    </location>
    <ligand>
        <name>ATP</name>
        <dbReference type="ChEBI" id="CHEBI:30616"/>
    </ligand>
</feature>
<reference evidence="11" key="1">
    <citation type="submission" date="2019-11" db="EMBL/GenBank/DDBJ databases">
        <title>Microbial mats filling the niche in hypersaline microbial mats.</title>
        <authorList>
            <person name="Wong H.L."/>
            <person name="Macleod F.I."/>
            <person name="White R.A. III"/>
            <person name="Burns B.P."/>
        </authorList>
    </citation>
    <scope>NUCLEOTIDE SEQUENCE</scope>
    <source>
        <strain evidence="11">Rbin_158</strain>
    </source>
</reference>
<keyword evidence="8 9" id="KW-0119">Carbohydrate metabolism</keyword>
<feature type="binding site" evidence="9">
    <location>
        <position position="263"/>
    </location>
    <ligand>
        <name>substrate</name>
    </ligand>
</feature>
<dbReference type="Pfam" id="PF00294">
    <property type="entry name" value="PfkB"/>
    <property type="match status" value="1"/>
</dbReference>
<dbReference type="EC" id="2.7.1.15" evidence="9"/>
<comment type="catalytic activity">
    <reaction evidence="9">
        <text>D-ribose + ATP = D-ribose 5-phosphate + ADP + H(+)</text>
        <dbReference type="Rhea" id="RHEA:13697"/>
        <dbReference type="ChEBI" id="CHEBI:15378"/>
        <dbReference type="ChEBI" id="CHEBI:30616"/>
        <dbReference type="ChEBI" id="CHEBI:47013"/>
        <dbReference type="ChEBI" id="CHEBI:78346"/>
        <dbReference type="ChEBI" id="CHEBI:456216"/>
        <dbReference type="EC" id="2.7.1.15"/>
    </reaction>
</comment>
<comment type="subcellular location">
    <subcellularLocation>
        <location evidence="9">Cytoplasm</location>
    </subcellularLocation>
</comment>
<comment type="similarity">
    <text evidence="9">Belongs to the carbohydrate kinase PfkB family. Ribokinase subfamily.</text>
</comment>
<comment type="function">
    <text evidence="9">Catalyzes the phosphorylation of ribose at O-5 in a reaction requiring ATP and magnesium. The resulting D-ribose-5-phosphate can then be used either for sythesis of nucleotides, histidine, and tryptophan, or as a component of the pentose phosphate pathway.</text>
</comment>
<dbReference type="InterPro" id="IPR029056">
    <property type="entry name" value="Ribokinase-like"/>
</dbReference>
<dbReference type="GO" id="GO:0019303">
    <property type="term" value="P:D-ribose catabolic process"/>
    <property type="evidence" value="ECO:0007669"/>
    <property type="project" value="UniProtKB-UniRule"/>
</dbReference>
<dbReference type="SUPFAM" id="SSF53613">
    <property type="entry name" value="Ribokinase-like"/>
    <property type="match status" value="1"/>
</dbReference>
<comment type="caution">
    <text evidence="9">Lacks conserved residue(s) required for the propagation of feature annotation.</text>
</comment>
<feature type="binding site" evidence="9">
    <location>
        <position position="187"/>
    </location>
    <ligand>
        <name>ATP</name>
        <dbReference type="ChEBI" id="CHEBI:30616"/>
    </ligand>
</feature>
<feature type="domain" description="Carbohydrate kinase PfkB" evidence="10">
    <location>
        <begin position="6"/>
        <end position="305"/>
    </location>
</feature>
<dbReference type="InterPro" id="IPR002139">
    <property type="entry name" value="Ribo/fructo_kinase"/>
</dbReference>
<feature type="binding site" evidence="9">
    <location>
        <position position="296"/>
    </location>
    <ligand>
        <name>K(+)</name>
        <dbReference type="ChEBI" id="CHEBI:29103"/>
    </ligand>
</feature>
<keyword evidence="1 9" id="KW-0808">Transferase</keyword>
<evidence type="ECO:0000256" key="7">
    <source>
        <dbReference type="ARBA" id="ARBA00022958"/>
    </source>
</evidence>
<comment type="caution">
    <text evidence="11">The sequence shown here is derived from an EMBL/GenBank/DDBJ whole genome shotgun (WGS) entry which is preliminary data.</text>
</comment>
<dbReference type="GO" id="GO:0046872">
    <property type="term" value="F:metal ion binding"/>
    <property type="evidence" value="ECO:0007669"/>
    <property type="project" value="UniProtKB-KW"/>
</dbReference>
<comment type="activity regulation">
    <text evidence="9">Activated by a monovalent cation that binds near, but not in, the active site. The most likely occupant of the site in vivo is potassium. Ion binding induces a conformational change that may alter substrate affinity.</text>
</comment>
<dbReference type="EMBL" id="WJJP01000589">
    <property type="protein sequence ID" value="MBD3326497.1"/>
    <property type="molecule type" value="Genomic_DNA"/>
</dbReference>
<organism evidence="11 12">
    <name type="scientific">candidate division KSB3 bacterium</name>
    <dbReference type="NCBI Taxonomy" id="2044937"/>
    <lineage>
        <taxon>Bacteria</taxon>
        <taxon>candidate division KSB3</taxon>
    </lineage>
</organism>
<dbReference type="AlphaFoldDB" id="A0A9D5JZ69"/>
<dbReference type="CDD" id="cd01174">
    <property type="entry name" value="ribokinase"/>
    <property type="match status" value="1"/>
</dbReference>
<dbReference type="HAMAP" id="MF_01987">
    <property type="entry name" value="Ribokinase"/>
    <property type="match status" value="1"/>
</dbReference>
<comment type="subunit">
    <text evidence="9">Homodimer.</text>
</comment>
<evidence type="ECO:0000256" key="8">
    <source>
        <dbReference type="ARBA" id="ARBA00023277"/>
    </source>
</evidence>
<keyword evidence="5 9" id="KW-0067">ATP-binding</keyword>
<evidence type="ECO:0000256" key="5">
    <source>
        <dbReference type="ARBA" id="ARBA00022840"/>
    </source>
</evidence>
<evidence type="ECO:0000259" key="10">
    <source>
        <dbReference type="Pfam" id="PF00294"/>
    </source>
</evidence>
<evidence type="ECO:0000256" key="6">
    <source>
        <dbReference type="ARBA" id="ARBA00022842"/>
    </source>
</evidence>
<feature type="binding site" evidence="9">
    <location>
        <position position="293"/>
    </location>
    <ligand>
        <name>K(+)</name>
        <dbReference type="ChEBI" id="CHEBI:29103"/>
    </ligand>
</feature>
<dbReference type="GO" id="GO:0005524">
    <property type="term" value="F:ATP binding"/>
    <property type="evidence" value="ECO:0007669"/>
    <property type="project" value="UniProtKB-UniRule"/>
</dbReference>
<feature type="binding site" evidence="9">
    <location>
        <position position="259"/>
    </location>
    <ligand>
        <name>K(+)</name>
        <dbReference type="ChEBI" id="CHEBI:29103"/>
    </ligand>
</feature>
<dbReference type="GO" id="GO:0005737">
    <property type="term" value="C:cytoplasm"/>
    <property type="evidence" value="ECO:0007669"/>
    <property type="project" value="UniProtKB-SubCell"/>
</dbReference>
<feature type="binding site" evidence="9">
    <location>
        <position position="298"/>
    </location>
    <ligand>
        <name>K(+)</name>
        <dbReference type="ChEBI" id="CHEBI:29103"/>
    </ligand>
</feature>
<evidence type="ECO:0000256" key="3">
    <source>
        <dbReference type="ARBA" id="ARBA00022741"/>
    </source>
</evidence>
<proteinExistence type="inferred from homology"/>
<dbReference type="InterPro" id="IPR011611">
    <property type="entry name" value="PfkB_dom"/>
</dbReference>
<keyword evidence="4 9" id="KW-0418">Kinase</keyword>